<dbReference type="RefSeq" id="WP_134510719.1">
    <property type="nucleotide sequence ID" value="NZ_SOFM01000047.1"/>
</dbReference>
<organism evidence="2 3">
    <name type="scientific">Cryobacterium mannosilyticum</name>
    <dbReference type="NCBI Taxonomy" id="1259190"/>
    <lineage>
        <taxon>Bacteria</taxon>
        <taxon>Bacillati</taxon>
        <taxon>Actinomycetota</taxon>
        <taxon>Actinomycetes</taxon>
        <taxon>Micrococcales</taxon>
        <taxon>Microbacteriaceae</taxon>
        <taxon>Cryobacterium</taxon>
    </lineage>
</organism>
<protein>
    <recommendedName>
        <fullName evidence="4">SAF domain-containing protein</fullName>
    </recommendedName>
</protein>
<keyword evidence="1" id="KW-0472">Membrane</keyword>
<evidence type="ECO:0000256" key="1">
    <source>
        <dbReference type="SAM" id="Phobius"/>
    </source>
</evidence>
<evidence type="ECO:0000313" key="3">
    <source>
        <dbReference type="Proteomes" id="UP000297643"/>
    </source>
</evidence>
<comment type="caution">
    <text evidence="2">The sequence shown here is derived from an EMBL/GenBank/DDBJ whole genome shotgun (WGS) entry which is preliminary data.</text>
</comment>
<accession>A0A4R8W281</accession>
<feature type="transmembrane region" description="Helical" evidence="1">
    <location>
        <begin position="18"/>
        <end position="36"/>
    </location>
</feature>
<dbReference type="Proteomes" id="UP000297643">
    <property type="component" value="Unassembled WGS sequence"/>
</dbReference>
<sequence length="210" mass="21478">MGKPTSNSRPRFWFDPRFAIGLVMVLAAITGVYFVVAGSDRTTAVYAARSALIIGDHIEAGDLAVSHVRLDGADGLYLTPGRLPSGGLIVTRTVAAGELIPAAAVGRKSGADLTSVVVEPTGSLAASIGPGTVVDVWSARQSDHAKFEPPVVLVGEAGVVRIVEPAGLVAANGRRSVEVLVPKSRVASVLEAIANGDAIAVVPVNEPLGE</sequence>
<evidence type="ECO:0008006" key="4">
    <source>
        <dbReference type="Google" id="ProtNLM"/>
    </source>
</evidence>
<keyword evidence="3" id="KW-1185">Reference proteome</keyword>
<keyword evidence="1" id="KW-0812">Transmembrane</keyword>
<proteinExistence type="predicted"/>
<gene>
    <name evidence="2" type="ORF">E3O32_15415</name>
</gene>
<dbReference type="AlphaFoldDB" id="A0A4R8W281"/>
<name>A0A4R8W281_9MICO</name>
<keyword evidence="1" id="KW-1133">Transmembrane helix</keyword>
<dbReference type="EMBL" id="SOFM01000047">
    <property type="protein sequence ID" value="TFC00162.1"/>
    <property type="molecule type" value="Genomic_DNA"/>
</dbReference>
<evidence type="ECO:0000313" key="2">
    <source>
        <dbReference type="EMBL" id="TFC00162.1"/>
    </source>
</evidence>
<reference evidence="2 3" key="1">
    <citation type="submission" date="2019-03" db="EMBL/GenBank/DDBJ databases">
        <title>Genomics of glacier-inhabiting Cryobacterium strains.</title>
        <authorList>
            <person name="Liu Q."/>
            <person name="Xin Y.-H."/>
        </authorList>
    </citation>
    <scope>NUCLEOTIDE SEQUENCE [LARGE SCALE GENOMIC DNA]</scope>
    <source>
        <strain evidence="2 3">RHLT2-21</strain>
    </source>
</reference>